<evidence type="ECO:0000313" key="2">
    <source>
        <dbReference type="EMBL" id="QEC55129.1"/>
    </source>
</evidence>
<evidence type="ECO:0000259" key="1">
    <source>
        <dbReference type="PROSITE" id="PS50937"/>
    </source>
</evidence>
<accession>A0A5B8UG63</accession>
<proteinExistence type="predicted"/>
<reference evidence="2 3" key="1">
    <citation type="journal article" date="2015" name="Int. J. Syst. Evol. Microbiol.">
        <title>Flavisolibacter ginsenosidimutans sp. nov., with ginsenoside-converting activity isolated from soil used for cultivating ginseng.</title>
        <authorList>
            <person name="Zhao Y."/>
            <person name="Liu Q."/>
            <person name="Kang M.S."/>
            <person name="Jin F."/>
            <person name="Yu H."/>
            <person name="Im W.T."/>
        </authorList>
    </citation>
    <scope>NUCLEOTIDE SEQUENCE [LARGE SCALE GENOMIC DNA]</scope>
    <source>
        <strain evidence="2 3">Gsoil 636</strain>
    </source>
</reference>
<dbReference type="Pfam" id="PF13411">
    <property type="entry name" value="MerR_1"/>
    <property type="match status" value="1"/>
</dbReference>
<dbReference type="EMBL" id="CP042433">
    <property type="protein sequence ID" value="QEC55129.1"/>
    <property type="molecule type" value="Genomic_DNA"/>
</dbReference>
<dbReference type="GO" id="GO:0003677">
    <property type="term" value="F:DNA binding"/>
    <property type="evidence" value="ECO:0007669"/>
    <property type="project" value="InterPro"/>
</dbReference>
<dbReference type="Pfam" id="PF02607">
    <property type="entry name" value="B12-binding_2"/>
    <property type="match status" value="1"/>
</dbReference>
<dbReference type="SUPFAM" id="SSF52242">
    <property type="entry name" value="Cobalamin (vitamin B12)-binding domain"/>
    <property type="match status" value="1"/>
</dbReference>
<dbReference type="GO" id="GO:0031419">
    <property type="term" value="F:cobalamin binding"/>
    <property type="evidence" value="ECO:0007669"/>
    <property type="project" value="InterPro"/>
</dbReference>
<dbReference type="SMART" id="SM00422">
    <property type="entry name" value="HTH_MERR"/>
    <property type="match status" value="1"/>
</dbReference>
<sequence length="298" mass="34941">MQSFSIRNIELLTGIKAHTLRIWEQRYNFFKAQRKESKQRIYSNEDLKKLLCISFLYHNGWKVSKIAVLSDDGIVEEVRKVALHISNYKTYVQQLLQAALDFNEASFLAVLNELIENIGFEKTIIDVCYPYLHRIGLLWDTGNVIPAQEHFSSYLIQNRLISETERFSAAQNEAPELALFCPENEYHELPLLFLNYLLRKNNWKVLYLGANIKLADLKEAAQLPGIRFLYLHLITNFTGVHIDDYLETLRRSFPDHQIFVSGRGIEQSQRSFVGLQLLRRDEDIFRLIESREKQAFPR</sequence>
<dbReference type="SUPFAM" id="SSF46955">
    <property type="entry name" value="Putative DNA-binding domain"/>
    <property type="match status" value="1"/>
</dbReference>
<dbReference type="GO" id="GO:0006355">
    <property type="term" value="P:regulation of DNA-templated transcription"/>
    <property type="evidence" value="ECO:0007669"/>
    <property type="project" value="InterPro"/>
</dbReference>
<dbReference type="RefSeq" id="WP_146783208.1">
    <property type="nucleotide sequence ID" value="NZ_BAABIO010000006.1"/>
</dbReference>
<dbReference type="AlphaFoldDB" id="A0A5B8UG63"/>
<dbReference type="Gene3D" id="3.40.50.280">
    <property type="entry name" value="Cobalamin-binding domain"/>
    <property type="match status" value="1"/>
</dbReference>
<organism evidence="2 3">
    <name type="scientific">Flavisolibacter ginsenosidimutans</name>
    <dbReference type="NCBI Taxonomy" id="661481"/>
    <lineage>
        <taxon>Bacteria</taxon>
        <taxon>Pseudomonadati</taxon>
        <taxon>Bacteroidota</taxon>
        <taxon>Chitinophagia</taxon>
        <taxon>Chitinophagales</taxon>
        <taxon>Chitinophagaceae</taxon>
        <taxon>Flavisolibacter</taxon>
    </lineage>
</organism>
<dbReference type="KEGG" id="fgg:FSB75_04145"/>
<dbReference type="InterPro" id="IPR036724">
    <property type="entry name" value="Cobalamin-bd_sf"/>
</dbReference>
<evidence type="ECO:0000313" key="3">
    <source>
        <dbReference type="Proteomes" id="UP000321204"/>
    </source>
</evidence>
<dbReference type="InterPro" id="IPR009061">
    <property type="entry name" value="DNA-bd_dom_put_sf"/>
</dbReference>
<dbReference type="Gene3D" id="1.10.1660.10">
    <property type="match status" value="1"/>
</dbReference>
<feature type="domain" description="HTH merR-type" evidence="1">
    <location>
        <begin position="3"/>
        <end position="72"/>
    </location>
</feature>
<dbReference type="InterPro" id="IPR003759">
    <property type="entry name" value="Cbl-bd_cap"/>
</dbReference>
<protein>
    <submittedName>
        <fullName evidence="2">MerR family transcriptional regulator</fullName>
    </submittedName>
</protein>
<dbReference type="Gene3D" id="1.10.1240.10">
    <property type="entry name" value="Methionine synthase domain"/>
    <property type="match status" value="1"/>
</dbReference>
<name>A0A5B8UG63_9BACT</name>
<dbReference type="PROSITE" id="PS50937">
    <property type="entry name" value="HTH_MERR_2"/>
    <property type="match status" value="1"/>
</dbReference>
<keyword evidence="3" id="KW-1185">Reference proteome</keyword>
<dbReference type="OrthoDB" id="9800334at2"/>
<dbReference type="InterPro" id="IPR000551">
    <property type="entry name" value="MerR-type_HTH_dom"/>
</dbReference>
<dbReference type="InterPro" id="IPR036594">
    <property type="entry name" value="Meth_synthase_dom"/>
</dbReference>
<dbReference type="Proteomes" id="UP000321204">
    <property type="component" value="Chromosome"/>
</dbReference>
<gene>
    <name evidence="2" type="ORF">FSB75_04145</name>
</gene>
<dbReference type="GO" id="GO:0046872">
    <property type="term" value="F:metal ion binding"/>
    <property type="evidence" value="ECO:0007669"/>
    <property type="project" value="InterPro"/>
</dbReference>